<comment type="caution">
    <text evidence="2">The sequence shown here is derived from an EMBL/GenBank/DDBJ whole genome shotgun (WGS) entry which is preliminary data.</text>
</comment>
<evidence type="ECO:0000313" key="2">
    <source>
        <dbReference type="EMBL" id="KIE08376.1"/>
    </source>
</evidence>
<dbReference type="PANTHER" id="PTHR34985:SF1">
    <property type="entry name" value="SLR0554 PROTEIN"/>
    <property type="match status" value="1"/>
</dbReference>
<dbReference type="InterPro" id="IPR024385">
    <property type="entry name" value="DUF3854"/>
</dbReference>
<organism evidence="2">
    <name type="scientific">Tolypothrix bouteillei VB521301</name>
    <dbReference type="NCBI Taxonomy" id="1479485"/>
    <lineage>
        <taxon>Bacteria</taxon>
        <taxon>Bacillati</taxon>
        <taxon>Cyanobacteriota</taxon>
        <taxon>Cyanophyceae</taxon>
        <taxon>Nostocales</taxon>
        <taxon>Tolypothrichaceae</taxon>
        <taxon>Tolypothrix</taxon>
    </lineage>
</organism>
<dbReference type="CDD" id="cd01029">
    <property type="entry name" value="TOPRIM_primases"/>
    <property type="match status" value="1"/>
</dbReference>
<feature type="domain" description="DUF3854" evidence="1">
    <location>
        <begin position="152"/>
        <end position="277"/>
    </location>
</feature>
<dbReference type="STRING" id="1479485.DA73_0227650"/>
<protein>
    <recommendedName>
        <fullName evidence="1">DUF3854 domain-containing protein</fullName>
    </recommendedName>
</protein>
<sequence length="322" mass="36739">MYSHDLHNQHLEELVNGSGINLDISKLNFKSLQGNTAYQYLLISEHLPRTNTGMVRSSWLQRYEHIADGGWWCSGLDPLNHWKAMEWGCFKPNQPRMNENCKSIKYEHPPSTPTRVFCLRVPLCVWQQVSQRYNVAMPERINLNPNGEAEGFWSWVMERNVPVIICEGVKKAAALLTQGYAAIGIPGITNGYRVVRDEFGKVVSRQLIPDLGAFTITKRTFYICFDFETQPKKIVTVNNAISQLGFLFQKRNCPVQVVELPGMEKGVDDLIVAKGASAFESIYRNSIDLEVYLAHTKPHTELTIPAALTINRPYFENYELAW</sequence>
<accession>A0A0C1N761</accession>
<dbReference type="InterPro" id="IPR034154">
    <property type="entry name" value="TOPRIM_DnaG/twinkle"/>
</dbReference>
<name>A0A0C1N761_9CYAN</name>
<gene>
    <name evidence="2" type="ORF">DA73_0227650</name>
</gene>
<evidence type="ECO:0000259" key="1">
    <source>
        <dbReference type="Pfam" id="PF12965"/>
    </source>
</evidence>
<dbReference type="PANTHER" id="PTHR34985">
    <property type="entry name" value="SLR0554 PROTEIN"/>
    <property type="match status" value="1"/>
</dbReference>
<proteinExistence type="predicted"/>
<dbReference type="Pfam" id="PF12965">
    <property type="entry name" value="DUF3854"/>
    <property type="match status" value="1"/>
</dbReference>
<dbReference type="EMBL" id="JHEG02000058">
    <property type="protein sequence ID" value="KIE08376.1"/>
    <property type="molecule type" value="Genomic_DNA"/>
</dbReference>
<dbReference type="AlphaFoldDB" id="A0A0C1N761"/>
<reference evidence="2" key="1">
    <citation type="journal article" date="2015" name="Genome Announc.">
        <title>Draft Genome Sequence of Tolypothrix boutellei Strain VB521301.</title>
        <authorList>
            <person name="Chandrababunaidu M.M."/>
            <person name="Singh D."/>
            <person name="Sen D."/>
            <person name="Bhan S."/>
            <person name="Das S."/>
            <person name="Gupta A."/>
            <person name="Adhikary S.P."/>
            <person name="Tripathy S."/>
        </authorList>
    </citation>
    <scope>NUCLEOTIDE SEQUENCE</scope>
    <source>
        <strain evidence="2">VB521301</strain>
    </source>
</reference>